<reference evidence="2 3" key="1">
    <citation type="submission" date="2019-01" db="EMBL/GenBank/DDBJ databases">
        <title>Sinorhodobacter populi sp. nov. isolated from the symptomatic bark tissue of Populus euramericana canker.</title>
        <authorList>
            <person name="Xu G."/>
        </authorList>
    </citation>
    <scope>NUCLEOTIDE SEQUENCE [LARGE SCALE GENOMIC DNA]</scope>
    <source>
        <strain evidence="2 3">07D10-4-3</strain>
    </source>
</reference>
<dbReference type="Proteomes" id="UP000284451">
    <property type="component" value="Unassembled WGS sequence"/>
</dbReference>
<proteinExistence type="predicted"/>
<comment type="caution">
    <text evidence="2">The sequence shown here is derived from an EMBL/GenBank/DDBJ whole genome shotgun (WGS) entry which is preliminary data.</text>
</comment>
<sequence length="161" mass="17038">MRPHLLTLAVFCALAMPALPAVAQFATLPPADAQMRFSPAQCGALREIEGGVATRSAADIERIGAAMEANQNADPVEVARISGLSVPTVSTMGALNQQDAMAFSLVFGSMLRHYHPDLLMKVLRERAPLGQVPDISGNPFGMAVLDGMLNAAQQSYLTQCS</sequence>
<dbReference type="RefSeq" id="WP_128234122.1">
    <property type="nucleotide sequence ID" value="NZ_SAUY01000059.1"/>
</dbReference>
<evidence type="ECO:0000313" key="3">
    <source>
        <dbReference type="Proteomes" id="UP000284451"/>
    </source>
</evidence>
<name>A0A443JZ87_9RHOB</name>
<accession>A0A443JZ87</accession>
<organism evidence="2 3">
    <name type="scientific">Paenirhodobacter populi</name>
    <dbReference type="NCBI Taxonomy" id="2306993"/>
    <lineage>
        <taxon>Bacteria</taxon>
        <taxon>Pseudomonadati</taxon>
        <taxon>Pseudomonadota</taxon>
        <taxon>Alphaproteobacteria</taxon>
        <taxon>Rhodobacterales</taxon>
        <taxon>Rhodobacter group</taxon>
        <taxon>Paenirhodobacter</taxon>
    </lineage>
</organism>
<dbReference type="EMBL" id="SAUY01000059">
    <property type="protein sequence ID" value="RWR25785.1"/>
    <property type="molecule type" value="Genomic_DNA"/>
</dbReference>
<protein>
    <submittedName>
        <fullName evidence="2">Uncharacterized protein</fullName>
    </submittedName>
</protein>
<gene>
    <name evidence="2" type="ORF">D2T29_21625</name>
</gene>
<dbReference type="AlphaFoldDB" id="A0A443JZ87"/>
<reference evidence="2 3" key="2">
    <citation type="submission" date="2019-01" db="EMBL/GenBank/DDBJ databases">
        <authorList>
            <person name="Li Y."/>
        </authorList>
    </citation>
    <scope>NUCLEOTIDE SEQUENCE [LARGE SCALE GENOMIC DNA]</scope>
    <source>
        <strain evidence="2 3">07D10-4-3</strain>
    </source>
</reference>
<evidence type="ECO:0000313" key="2">
    <source>
        <dbReference type="EMBL" id="RWR25785.1"/>
    </source>
</evidence>
<feature type="chain" id="PRO_5019402533" evidence="1">
    <location>
        <begin position="24"/>
        <end position="161"/>
    </location>
</feature>
<evidence type="ECO:0000256" key="1">
    <source>
        <dbReference type="SAM" id="SignalP"/>
    </source>
</evidence>
<keyword evidence="1" id="KW-0732">Signal</keyword>
<feature type="signal peptide" evidence="1">
    <location>
        <begin position="1"/>
        <end position="23"/>
    </location>
</feature>